<protein>
    <submittedName>
        <fullName evidence="2">Uncharacterized protein</fullName>
    </submittedName>
</protein>
<comment type="caution">
    <text evidence="2">The sequence shown here is derived from an EMBL/GenBank/DDBJ whole genome shotgun (WGS) entry which is preliminary data.</text>
</comment>
<organism evidence="2 3">
    <name type="scientific">Saguinus oedipus</name>
    <name type="common">Cotton-top tamarin</name>
    <name type="synonym">Oedipomidas oedipus</name>
    <dbReference type="NCBI Taxonomy" id="9490"/>
    <lineage>
        <taxon>Eukaryota</taxon>
        <taxon>Metazoa</taxon>
        <taxon>Chordata</taxon>
        <taxon>Craniata</taxon>
        <taxon>Vertebrata</taxon>
        <taxon>Euteleostomi</taxon>
        <taxon>Mammalia</taxon>
        <taxon>Eutheria</taxon>
        <taxon>Euarchontoglires</taxon>
        <taxon>Primates</taxon>
        <taxon>Haplorrhini</taxon>
        <taxon>Platyrrhini</taxon>
        <taxon>Cebidae</taxon>
        <taxon>Callitrichinae</taxon>
        <taxon>Saguinus</taxon>
    </lineage>
</organism>
<feature type="region of interest" description="Disordered" evidence="1">
    <location>
        <begin position="19"/>
        <end position="66"/>
    </location>
</feature>
<keyword evidence="3" id="KW-1185">Reference proteome</keyword>
<evidence type="ECO:0000313" key="3">
    <source>
        <dbReference type="Proteomes" id="UP001266305"/>
    </source>
</evidence>
<reference evidence="2 3" key="1">
    <citation type="submission" date="2023-05" db="EMBL/GenBank/DDBJ databases">
        <title>B98-5 Cell Line De Novo Hybrid Assembly: An Optical Mapping Approach.</title>
        <authorList>
            <person name="Kananen K."/>
            <person name="Auerbach J.A."/>
            <person name="Kautto E."/>
            <person name="Blachly J.S."/>
        </authorList>
    </citation>
    <scope>NUCLEOTIDE SEQUENCE [LARGE SCALE GENOMIC DNA]</scope>
    <source>
        <strain evidence="2">B95-8</strain>
        <tissue evidence="2">Cell line</tissue>
    </source>
</reference>
<accession>A0ABQ9U8L2</accession>
<gene>
    <name evidence="2" type="ORF">P7K49_029924</name>
</gene>
<dbReference type="EMBL" id="JASSZA010000015">
    <property type="protein sequence ID" value="KAK2093395.1"/>
    <property type="molecule type" value="Genomic_DNA"/>
</dbReference>
<evidence type="ECO:0000256" key="1">
    <source>
        <dbReference type="SAM" id="MobiDB-lite"/>
    </source>
</evidence>
<feature type="compositionally biased region" description="Basic and acidic residues" evidence="1">
    <location>
        <begin position="95"/>
        <end position="115"/>
    </location>
</feature>
<name>A0ABQ9U8L2_SAGOE</name>
<proteinExistence type="predicted"/>
<dbReference type="Proteomes" id="UP001266305">
    <property type="component" value="Unassembled WGS sequence"/>
</dbReference>
<feature type="region of interest" description="Disordered" evidence="1">
    <location>
        <begin position="93"/>
        <end position="115"/>
    </location>
</feature>
<feature type="compositionally biased region" description="Low complexity" evidence="1">
    <location>
        <begin position="43"/>
        <end position="61"/>
    </location>
</feature>
<evidence type="ECO:0000313" key="2">
    <source>
        <dbReference type="EMBL" id="KAK2093395.1"/>
    </source>
</evidence>
<sequence length="115" mass="12192">MTSICQNYEAALTSVAASSLPNPDLHCSGGSSKRKPSSSHLPQRLSQQAGSSSSPPRAAGGPSDGTRSILFVAVSPRLWFGIKKAQKKYLFKGMTGDEDKAERDPGQRTADELQA</sequence>